<dbReference type="CDD" id="cd04847">
    <property type="entry name" value="Peptidases_S8_Subtilisin_like_2"/>
    <property type="match status" value="1"/>
</dbReference>
<keyword evidence="4" id="KW-1185">Reference proteome</keyword>
<dbReference type="Pfam" id="PF00082">
    <property type="entry name" value="Peptidase_S8"/>
    <property type="match status" value="1"/>
</dbReference>
<dbReference type="RefSeq" id="WP_196781508.1">
    <property type="nucleotide sequence ID" value="NZ_CP063989.1"/>
</dbReference>
<accession>A0A7T0PWE8</accession>
<dbReference type="EMBL" id="CP063989">
    <property type="protein sequence ID" value="QPL05408.1"/>
    <property type="molecule type" value="Genomic_DNA"/>
</dbReference>
<dbReference type="Proteomes" id="UP000594637">
    <property type="component" value="Chromosome"/>
</dbReference>
<protein>
    <submittedName>
        <fullName evidence="3">S8 family peptidase</fullName>
    </submittedName>
</protein>
<name>A0A7T0PWE8_9ACTO</name>
<dbReference type="InterPro" id="IPR036852">
    <property type="entry name" value="Peptidase_S8/S53_dom_sf"/>
</dbReference>
<feature type="region of interest" description="Disordered" evidence="1">
    <location>
        <begin position="523"/>
        <end position="560"/>
    </location>
</feature>
<gene>
    <name evidence="3" type="ORF">ID810_12080</name>
</gene>
<dbReference type="AlphaFoldDB" id="A0A7T0PWE8"/>
<organism evidence="3 4">
    <name type="scientific">Actinomyces respiraculi</name>
    <dbReference type="NCBI Taxonomy" id="2744574"/>
    <lineage>
        <taxon>Bacteria</taxon>
        <taxon>Bacillati</taxon>
        <taxon>Actinomycetota</taxon>
        <taxon>Actinomycetes</taxon>
        <taxon>Actinomycetales</taxon>
        <taxon>Actinomycetaceae</taxon>
        <taxon>Actinomyces</taxon>
    </lineage>
</organism>
<evidence type="ECO:0000313" key="4">
    <source>
        <dbReference type="Proteomes" id="UP000594637"/>
    </source>
</evidence>
<dbReference type="Gene3D" id="3.40.50.200">
    <property type="entry name" value="Peptidase S8/S53 domain"/>
    <property type="match status" value="1"/>
</dbReference>
<dbReference type="KEGG" id="arep:ID810_12080"/>
<evidence type="ECO:0000313" key="3">
    <source>
        <dbReference type="EMBL" id="QPL05408.1"/>
    </source>
</evidence>
<evidence type="ECO:0000256" key="1">
    <source>
        <dbReference type="SAM" id="MobiDB-lite"/>
    </source>
</evidence>
<sequence>MTSGVGTPTAMDPSLVVVLDLAGSVRDFHKAVTKVEGLEFLAEMVADDTEPDDDFYMTEGKKGRTNKTVPHSLYLVMSNATAIDQMLSLFKRWQEDPTTTFERGLGRFKAVFAQLVDLRRWGPEDRVRETGLLDHWRETIAMISQSDSSPVRVEIELWYHHDRGRRVDAERTITQILDDCGGRLVSRARIEEIGYHALLAALPRKQVEDVVSQGPQAIRLLTAENVMFVSPFRPMSISSPLPSETGSASFPAEGPSDLKPRIALLDGLPFQNHDALAGRLIVDDADDVTGGYQIAARSHGTAMASLIIHGDLSDPGEPLDRPVYVRPIMRAQDTASGQPTESVLPDTLFVDLLHRAVRRLFIGESGRQAWAPSVRLINLSIGDRARPLVRRMSPAGRLLDWLALEFNVLFIVSAGNYDTPIPLPRDAATDTIRARSAAEQAVHGTGILRSILPPGDSMNALTVGAVHADAAPAPPESATAWDLTAPGAPALYSATGPGVSRSVKPDLYHVGGRLLFARPLPVSDGTPSSSGGTVDLEVARTGRTGPGVQVAAPSDGGRTNRTTFDCGTSHAAALVTREASSLFDILEAGPGEGVRAFPDALFHPLLVRALLAHSCSWGDWGKELAPQSSRGARTALFGYGRLDPDVARGAVNRAVVVAGNEIGIDERHTYELPLPLSIRSKAEWRRFVITLAYWAPTTHGLQTYRAAKVYFDTPDTKLAGGDRVDADHHAVRRGSLQHEVIDGGRSMNFDDGATFPIHVDCMRDGQKSGDIGRIRYALVVSIETAATTSSTIHDEVHAGLIRLRNQYAAQQRSRVRLV</sequence>
<dbReference type="GO" id="GO:0006508">
    <property type="term" value="P:proteolysis"/>
    <property type="evidence" value="ECO:0007669"/>
    <property type="project" value="InterPro"/>
</dbReference>
<proteinExistence type="predicted"/>
<feature type="domain" description="Peptidase S8/S53" evidence="2">
    <location>
        <begin position="295"/>
        <end position="582"/>
    </location>
</feature>
<reference evidence="3 4" key="1">
    <citation type="submission" date="2020-11" db="EMBL/GenBank/DDBJ databases">
        <title>Actinomyces sp. ZJ750.</title>
        <authorList>
            <person name="Zhou J."/>
        </authorList>
    </citation>
    <scope>NUCLEOTIDE SEQUENCE [LARGE SCALE GENOMIC DNA]</scope>
    <source>
        <strain evidence="3 4">ZJ750</strain>
    </source>
</reference>
<dbReference type="InterPro" id="IPR000209">
    <property type="entry name" value="Peptidase_S8/S53_dom"/>
</dbReference>
<dbReference type="InterPro" id="IPR034074">
    <property type="entry name" value="Y4bN_pept_dom"/>
</dbReference>
<evidence type="ECO:0000259" key="2">
    <source>
        <dbReference type="Pfam" id="PF00082"/>
    </source>
</evidence>
<dbReference type="SUPFAM" id="SSF52743">
    <property type="entry name" value="Subtilisin-like"/>
    <property type="match status" value="1"/>
</dbReference>
<dbReference type="GO" id="GO:0004252">
    <property type="term" value="F:serine-type endopeptidase activity"/>
    <property type="evidence" value="ECO:0007669"/>
    <property type="project" value="InterPro"/>
</dbReference>